<dbReference type="InterPro" id="IPR029058">
    <property type="entry name" value="AB_hydrolase_fold"/>
</dbReference>
<evidence type="ECO:0000259" key="1">
    <source>
        <dbReference type="Pfam" id="PF00561"/>
    </source>
</evidence>
<dbReference type="eggNOG" id="arCOG01648">
    <property type="taxonomic scope" value="Archaea"/>
</dbReference>
<proteinExistence type="predicted"/>
<evidence type="ECO:0000313" key="3">
    <source>
        <dbReference type="Proteomes" id="UP000183275"/>
    </source>
</evidence>
<dbReference type="InterPro" id="IPR000073">
    <property type="entry name" value="AB_hydrolase_1"/>
</dbReference>
<organism evidence="2 3">
    <name type="scientific">Natrinema salifodinae</name>
    <dbReference type="NCBI Taxonomy" id="1202768"/>
    <lineage>
        <taxon>Archaea</taxon>
        <taxon>Methanobacteriati</taxon>
        <taxon>Methanobacteriota</taxon>
        <taxon>Stenosarchaea group</taxon>
        <taxon>Halobacteria</taxon>
        <taxon>Halobacteriales</taxon>
        <taxon>Natrialbaceae</taxon>
        <taxon>Natrinema</taxon>
    </lineage>
</organism>
<evidence type="ECO:0000313" key="2">
    <source>
        <dbReference type="EMBL" id="SEV87102.1"/>
    </source>
</evidence>
<dbReference type="SUPFAM" id="SSF53474">
    <property type="entry name" value="alpha/beta-Hydrolases"/>
    <property type="match status" value="1"/>
</dbReference>
<dbReference type="PANTHER" id="PTHR43194">
    <property type="entry name" value="HYDROLASE ALPHA/BETA FOLD FAMILY"/>
    <property type="match status" value="1"/>
</dbReference>
<protein>
    <submittedName>
        <fullName evidence="2">Pimeloyl-ACP methyl ester carboxylesterase</fullName>
    </submittedName>
</protein>
<dbReference type="Gene3D" id="3.40.50.1820">
    <property type="entry name" value="alpha/beta hydrolase"/>
    <property type="match status" value="1"/>
</dbReference>
<name>A0A1I0MFN5_9EURY</name>
<dbReference type="Pfam" id="PF00561">
    <property type="entry name" value="Abhydrolase_1"/>
    <property type="match status" value="1"/>
</dbReference>
<dbReference type="OrthoDB" id="7466at2157"/>
<dbReference type="EMBL" id="FOIS01000001">
    <property type="protein sequence ID" value="SEV87102.1"/>
    <property type="molecule type" value="Genomic_DNA"/>
</dbReference>
<dbReference type="STRING" id="1202768.SAMN05216285_0904"/>
<dbReference type="Proteomes" id="UP000183275">
    <property type="component" value="Unassembled WGS sequence"/>
</dbReference>
<dbReference type="PANTHER" id="PTHR43194:SF2">
    <property type="entry name" value="PEROXISOMAL MEMBRANE PROTEIN LPX1"/>
    <property type="match status" value="1"/>
</dbReference>
<feature type="domain" description="AB hydrolase-1" evidence="1">
    <location>
        <begin position="75"/>
        <end position="261"/>
    </location>
</feature>
<reference evidence="3" key="1">
    <citation type="submission" date="2016-10" db="EMBL/GenBank/DDBJ databases">
        <authorList>
            <person name="Varghese N."/>
        </authorList>
    </citation>
    <scope>NUCLEOTIDE SEQUENCE [LARGE SCALE GENOMIC DNA]</scope>
    <source>
        <strain evidence="3">CGMCC 1.12284</strain>
    </source>
</reference>
<dbReference type="RefSeq" id="WP_049990819.1">
    <property type="nucleotide sequence ID" value="NZ_FOIS01000001.1"/>
</dbReference>
<sequence length="275" mass="30208">MLRTDTGELPGDHPYASAATVGDGSRALVVLPGIGDAMFPGTYPPFSGWTLAPYFARYLDDYAVYLLSRPRGLPAGYDADDAVATHRLALEAIADEHEAIDVVGVSMGGLIGQELARRRPDLVDRLVLADSGYRIDEDARPTVRRLEYYAREHDWASLRSALAVAMFSDSRAIAYPLTLQTVGRFVQPRPADPADVWRSLEFALEFDGRDRLAEIERPTLVFGGGRDPIFPPPIARETAALIPDGTVSLAPGAKHAAFHERKVTFDSRVRSFLER</sequence>
<accession>A0A1I0MFN5</accession>
<dbReference type="AlphaFoldDB" id="A0A1I0MFN5"/>
<dbReference type="InterPro" id="IPR050228">
    <property type="entry name" value="Carboxylesterase_BioH"/>
</dbReference>
<dbReference type="PRINTS" id="PR00111">
    <property type="entry name" value="ABHYDROLASE"/>
</dbReference>
<gene>
    <name evidence="2" type="ORF">SAMN05216285_0904</name>
</gene>
<keyword evidence="3" id="KW-1185">Reference proteome</keyword>